<protein>
    <submittedName>
        <fullName evidence="1">Uncharacterized protein</fullName>
    </submittedName>
</protein>
<name>A0A8S5LL05_9CAUD</name>
<proteinExistence type="predicted"/>
<accession>A0A8S5LL05</accession>
<dbReference type="EMBL" id="BK015870">
    <property type="protein sequence ID" value="DAD70757.1"/>
    <property type="molecule type" value="Genomic_DNA"/>
</dbReference>
<evidence type="ECO:0000313" key="1">
    <source>
        <dbReference type="EMBL" id="DAD70757.1"/>
    </source>
</evidence>
<reference evidence="1" key="1">
    <citation type="journal article" date="2021" name="Proc. Natl. Acad. Sci. U.S.A.">
        <title>A Catalog of Tens of Thousands of Viruses from Human Metagenomes Reveals Hidden Associations with Chronic Diseases.</title>
        <authorList>
            <person name="Tisza M.J."/>
            <person name="Buck C.B."/>
        </authorList>
    </citation>
    <scope>NUCLEOTIDE SEQUENCE</scope>
    <source>
        <strain evidence="1">CtKcB20</strain>
    </source>
</reference>
<sequence>MATSFDVIGQRALSVIDDYKLRKLYDANIELFRDKIDGWVISSAAKFIECEQPLTYDSELRQFDADLTDLEIQILAEYWVIYWWRGETDVATQIAQKLKVPSSFQMDGVSSQNFKEKQNVIDKLEEDVDRLIHDKYQLLYLSSYNY</sequence>
<organism evidence="1">
    <name type="scientific">Siphoviridae sp. ctKcB20</name>
    <dbReference type="NCBI Taxonomy" id="2827568"/>
    <lineage>
        <taxon>Viruses</taxon>
        <taxon>Duplodnaviria</taxon>
        <taxon>Heunggongvirae</taxon>
        <taxon>Uroviricota</taxon>
        <taxon>Caudoviricetes</taxon>
    </lineage>
</organism>